<evidence type="ECO:0000256" key="4">
    <source>
        <dbReference type="ARBA" id="ARBA00022679"/>
    </source>
</evidence>
<accession>A0ABW3I6N3</accession>
<proteinExistence type="inferred from homology"/>
<dbReference type="InterPro" id="IPR006001">
    <property type="entry name" value="Therm_gnt_kin"/>
</dbReference>
<dbReference type="EMBL" id="JBHTJN010000004">
    <property type="protein sequence ID" value="MFD0965471.1"/>
    <property type="molecule type" value="Genomic_DNA"/>
</dbReference>
<dbReference type="RefSeq" id="WP_380818246.1">
    <property type="nucleotide sequence ID" value="NZ_JBHTJN010000004.1"/>
</dbReference>
<reference evidence="11" key="1">
    <citation type="journal article" date="2019" name="Int. J. Syst. Evol. Microbiol.">
        <title>The Global Catalogue of Microorganisms (GCM) 10K type strain sequencing project: providing services to taxonomists for standard genome sequencing and annotation.</title>
        <authorList>
            <consortium name="The Broad Institute Genomics Platform"/>
            <consortium name="The Broad Institute Genome Sequencing Center for Infectious Disease"/>
            <person name="Wu L."/>
            <person name="Ma J."/>
        </authorList>
    </citation>
    <scope>NUCLEOTIDE SEQUENCE [LARGE SCALE GENOMIC DNA]</scope>
    <source>
        <strain evidence="11">CCUG 61707</strain>
    </source>
</reference>
<organism evidence="10 11">
    <name type="scientific">Seminibacterium arietis</name>
    <dbReference type="NCBI Taxonomy" id="1173502"/>
    <lineage>
        <taxon>Bacteria</taxon>
        <taxon>Pseudomonadati</taxon>
        <taxon>Pseudomonadota</taxon>
        <taxon>Gammaproteobacteria</taxon>
        <taxon>Pasteurellales</taxon>
        <taxon>Pasteurellaceae</taxon>
        <taxon>Seminibacterium</taxon>
    </lineage>
</organism>
<keyword evidence="4 9" id="KW-0808">Transferase</keyword>
<comment type="catalytic activity">
    <reaction evidence="8 9">
        <text>D-gluconate + ATP = 6-phospho-D-gluconate + ADP + H(+)</text>
        <dbReference type="Rhea" id="RHEA:19433"/>
        <dbReference type="ChEBI" id="CHEBI:15378"/>
        <dbReference type="ChEBI" id="CHEBI:18391"/>
        <dbReference type="ChEBI" id="CHEBI:30616"/>
        <dbReference type="ChEBI" id="CHEBI:58759"/>
        <dbReference type="ChEBI" id="CHEBI:456216"/>
        <dbReference type="EC" id="2.7.1.12"/>
    </reaction>
</comment>
<comment type="similarity">
    <text evidence="2 9">Belongs to the gluconokinase GntK/GntV family.</text>
</comment>
<dbReference type="NCBIfam" id="TIGR01313">
    <property type="entry name" value="therm_gnt_kin"/>
    <property type="match status" value="1"/>
</dbReference>
<evidence type="ECO:0000256" key="9">
    <source>
        <dbReference type="RuleBase" id="RU363066"/>
    </source>
</evidence>
<gene>
    <name evidence="10" type="ORF">ACFQ02_01140</name>
</gene>
<keyword evidence="6 9" id="KW-0418">Kinase</keyword>
<comment type="pathway">
    <text evidence="1">Carbohydrate acid metabolism.</text>
</comment>
<evidence type="ECO:0000313" key="10">
    <source>
        <dbReference type="EMBL" id="MFD0965471.1"/>
    </source>
</evidence>
<evidence type="ECO:0000313" key="11">
    <source>
        <dbReference type="Proteomes" id="UP001596996"/>
    </source>
</evidence>
<evidence type="ECO:0000256" key="2">
    <source>
        <dbReference type="ARBA" id="ARBA00008420"/>
    </source>
</evidence>
<keyword evidence="7 9" id="KW-0067">ATP-binding</keyword>
<dbReference type="Proteomes" id="UP001596996">
    <property type="component" value="Unassembled WGS sequence"/>
</dbReference>
<dbReference type="InterPro" id="IPR031322">
    <property type="entry name" value="Shikimate/glucono_kinase"/>
</dbReference>
<keyword evidence="11" id="KW-1185">Reference proteome</keyword>
<dbReference type="CDD" id="cd02021">
    <property type="entry name" value="GntK"/>
    <property type="match status" value="1"/>
</dbReference>
<name>A0ABW3I6N3_9PAST</name>
<dbReference type="SUPFAM" id="SSF52540">
    <property type="entry name" value="P-loop containing nucleoside triphosphate hydrolases"/>
    <property type="match status" value="1"/>
</dbReference>
<dbReference type="Pfam" id="PF01202">
    <property type="entry name" value="SKI"/>
    <property type="match status" value="1"/>
</dbReference>
<protein>
    <recommendedName>
        <fullName evidence="3 9">Gluconokinase</fullName>
        <ecNumber evidence="3 9">2.7.1.12</ecNumber>
    </recommendedName>
</protein>
<evidence type="ECO:0000256" key="6">
    <source>
        <dbReference type="ARBA" id="ARBA00022777"/>
    </source>
</evidence>
<keyword evidence="5 9" id="KW-0547">Nucleotide-binding</keyword>
<dbReference type="EC" id="2.7.1.12" evidence="3 9"/>
<evidence type="ECO:0000256" key="1">
    <source>
        <dbReference type="ARBA" id="ARBA00004761"/>
    </source>
</evidence>
<evidence type="ECO:0000256" key="8">
    <source>
        <dbReference type="ARBA" id="ARBA00048090"/>
    </source>
</evidence>
<evidence type="ECO:0000256" key="5">
    <source>
        <dbReference type="ARBA" id="ARBA00022741"/>
    </source>
</evidence>
<comment type="caution">
    <text evidence="10">The sequence shown here is derived from an EMBL/GenBank/DDBJ whole genome shotgun (WGS) entry which is preliminary data.</text>
</comment>
<evidence type="ECO:0000256" key="7">
    <source>
        <dbReference type="ARBA" id="ARBA00022840"/>
    </source>
</evidence>
<dbReference type="PANTHER" id="PTHR43442">
    <property type="entry name" value="GLUCONOKINASE-RELATED"/>
    <property type="match status" value="1"/>
</dbReference>
<dbReference type="InterPro" id="IPR027417">
    <property type="entry name" value="P-loop_NTPase"/>
</dbReference>
<evidence type="ECO:0000256" key="3">
    <source>
        <dbReference type="ARBA" id="ARBA00012054"/>
    </source>
</evidence>
<sequence length="173" mass="19660">MKKIATNCIIFMGVSGVGKTSLGKEVAHRLGLKFIDGDDLHPKANIIKMGQGQPLSDQDRKPWLERVRDAAFSLNHKNEVGIIACSALKKSYRDMIRDGNENICFLFLNSSFELIKSRMQLRKGHFMKTEMLKSQFETLEIPLTSEQDVIFIDISDTFEQVVERCIEALKPIL</sequence>
<dbReference type="PANTHER" id="PTHR43442:SF3">
    <property type="entry name" value="GLUCONOKINASE-RELATED"/>
    <property type="match status" value="1"/>
</dbReference>
<dbReference type="Gene3D" id="3.40.50.300">
    <property type="entry name" value="P-loop containing nucleotide triphosphate hydrolases"/>
    <property type="match status" value="1"/>
</dbReference>